<sequence length="137" mass="15243">MGTTILDIQKSFEEMPFFKYIGFDIIAFEEDRVILKLDIREDFLNSNDTLHGGIYASMIDQVLAMFIRAKTQASCATINLNINYLAPISAGTVYATGRIVQLGYRITQAEGEIYTGDGKVLAKGIGSFKIIRDKTSM</sequence>
<comment type="caution">
    <text evidence="4">The sequence shown here is derived from an EMBL/GenBank/DDBJ whole genome shotgun (WGS) entry which is preliminary data.</text>
</comment>
<keyword evidence="5" id="KW-1185">Reference proteome</keyword>
<proteinExistence type="inferred from homology"/>
<name>A0A494YZ60_9BACL</name>
<evidence type="ECO:0000313" key="4">
    <source>
        <dbReference type="EMBL" id="RKQ15479.1"/>
    </source>
</evidence>
<dbReference type="Pfam" id="PF03061">
    <property type="entry name" value="4HBT"/>
    <property type="match status" value="1"/>
</dbReference>
<dbReference type="EMBL" id="RBZN01000029">
    <property type="protein sequence ID" value="RKQ15479.1"/>
    <property type="molecule type" value="Genomic_DNA"/>
</dbReference>
<gene>
    <name evidence="4" type="ORF">D8M03_11685</name>
</gene>
<feature type="domain" description="Thioesterase" evidence="3">
    <location>
        <begin position="49"/>
        <end position="121"/>
    </location>
</feature>
<dbReference type="OrthoDB" id="337200at2"/>
<evidence type="ECO:0000256" key="1">
    <source>
        <dbReference type="ARBA" id="ARBA00008324"/>
    </source>
</evidence>
<comment type="similarity">
    <text evidence="1">Belongs to the thioesterase PaaI family.</text>
</comment>
<dbReference type="PANTHER" id="PTHR21660">
    <property type="entry name" value="THIOESTERASE SUPERFAMILY MEMBER-RELATED"/>
    <property type="match status" value="1"/>
</dbReference>
<dbReference type="SUPFAM" id="SSF54637">
    <property type="entry name" value="Thioesterase/thiol ester dehydrase-isomerase"/>
    <property type="match status" value="1"/>
</dbReference>
<dbReference type="InterPro" id="IPR006683">
    <property type="entry name" value="Thioestr_dom"/>
</dbReference>
<dbReference type="CDD" id="cd03443">
    <property type="entry name" value="PaaI_thioesterase"/>
    <property type="match status" value="1"/>
</dbReference>
<evidence type="ECO:0000313" key="5">
    <source>
        <dbReference type="Proteomes" id="UP000272238"/>
    </source>
</evidence>
<keyword evidence="2" id="KW-0378">Hydrolase</keyword>
<dbReference type="Gene3D" id="3.10.129.10">
    <property type="entry name" value="Hotdog Thioesterase"/>
    <property type="match status" value="1"/>
</dbReference>
<dbReference type="InterPro" id="IPR003736">
    <property type="entry name" value="PAAI_dom"/>
</dbReference>
<organism evidence="4 5">
    <name type="scientific">Ureibacillus endophyticus</name>
    <dbReference type="NCBI Taxonomy" id="1978490"/>
    <lineage>
        <taxon>Bacteria</taxon>
        <taxon>Bacillati</taxon>
        <taxon>Bacillota</taxon>
        <taxon>Bacilli</taxon>
        <taxon>Bacillales</taxon>
        <taxon>Caryophanaceae</taxon>
        <taxon>Ureibacillus</taxon>
    </lineage>
</organism>
<dbReference type="Proteomes" id="UP000272238">
    <property type="component" value="Unassembled WGS sequence"/>
</dbReference>
<dbReference type="AlphaFoldDB" id="A0A494YZ60"/>
<dbReference type="InterPro" id="IPR029069">
    <property type="entry name" value="HotDog_dom_sf"/>
</dbReference>
<evidence type="ECO:0000259" key="3">
    <source>
        <dbReference type="Pfam" id="PF03061"/>
    </source>
</evidence>
<dbReference type="GO" id="GO:0047617">
    <property type="term" value="F:fatty acyl-CoA hydrolase activity"/>
    <property type="evidence" value="ECO:0007669"/>
    <property type="project" value="InterPro"/>
</dbReference>
<dbReference type="RefSeq" id="WP_121214964.1">
    <property type="nucleotide sequence ID" value="NZ_JAMYWW010000001.1"/>
</dbReference>
<reference evidence="4 5" key="1">
    <citation type="journal article" date="2016" name="Antonie Van Leeuwenhoek">
        <title>Lysinibacillus endophyticus sp. nov., an indole-3-acetic acid producing endophytic bacterium isolated from corn root (Zea mays cv. Xinken-5).</title>
        <authorList>
            <person name="Yu J."/>
            <person name="Guan X."/>
            <person name="Liu C."/>
            <person name="Xiang W."/>
            <person name="Yu Z."/>
            <person name="Liu X."/>
            <person name="Wang G."/>
        </authorList>
    </citation>
    <scope>NUCLEOTIDE SEQUENCE [LARGE SCALE GENOMIC DNA]</scope>
    <source>
        <strain evidence="4 5">DSM 100506</strain>
    </source>
</reference>
<protein>
    <submittedName>
        <fullName evidence="4">PaaI family thioesterase</fullName>
    </submittedName>
</protein>
<dbReference type="InterPro" id="IPR039298">
    <property type="entry name" value="ACOT13"/>
</dbReference>
<dbReference type="PANTHER" id="PTHR21660:SF1">
    <property type="entry name" value="ACYL-COENZYME A THIOESTERASE 13"/>
    <property type="match status" value="1"/>
</dbReference>
<dbReference type="NCBIfam" id="TIGR00369">
    <property type="entry name" value="unchar_dom_1"/>
    <property type="match status" value="1"/>
</dbReference>
<evidence type="ECO:0000256" key="2">
    <source>
        <dbReference type="ARBA" id="ARBA00022801"/>
    </source>
</evidence>
<accession>A0A494YZ60</accession>